<name>A0A501PQ83_9PROT</name>
<dbReference type="InterPro" id="IPR015424">
    <property type="entry name" value="PyrdxlP-dep_Trfase"/>
</dbReference>
<dbReference type="InterPro" id="IPR005814">
    <property type="entry name" value="Aminotrans_3"/>
</dbReference>
<dbReference type="Pfam" id="PF00202">
    <property type="entry name" value="Aminotran_3"/>
    <property type="match status" value="1"/>
</dbReference>
<evidence type="ECO:0000256" key="1">
    <source>
        <dbReference type="ARBA" id="ARBA00008954"/>
    </source>
</evidence>
<evidence type="ECO:0000256" key="3">
    <source>
        <dbReference type="ARBA" id="ARBA00022679"/>
    </source>
</evidence>
<dbReference type="AlphaFoldDB" id="A0A501PQ83"/>
<dbReference type="GO" id="GO:0009448">
    <property type="term" value="P:gamma-aminobutyric acid metabolic process"/>
    <property type="evidence" value="ECO:0007669"/>
    <property type="project" value="TreeGrafter"/>
</dbReference>
<keyword evidence="3 6" id="KW-0808">Transferase</keyword>
<dbReference type="GO" id="GO:0030170">
    <property type="term" value="F:pyridoxal phosphate binding"/>
    <property type="evidence" value="ECO:0007669"/>
    <property type="project" value="InterPro"/>
</dbReference>
<evidence type="ECO:0000256" key="5">
    <source>
        <dbReference type="RuleBase" id="RU003560"/>
    </source>
</evidence>
<dbReference type="OrthoDB" id="9801834at2"/>
<keyword evidence="7" id="KW-1185">Reference proteome</keyword>
<reference evidence="7" key="1">
    <citation type="submission" date="2019-06" db="EMBL/GenBank/DDBJ databases">
        <title>The complete genome of Emcibacter congregatus ZYLT.</title>
        <authorList>
            <person name="Zhao Z."/>
        </authorList>
    </citation>
    <scope>NUCLEOTIDE SEQUENCE [LARGE SCALE GENOMIC DNA]</scope>
    <source>
        <strain evidence="7">MCCC 1A06723</strain>
    </source>
</reference>
<dbReference type="InterPro" id="IPR015421">
    <property type="entry name" value="PyrdxlP-dep_Trfase_major"/>
</dbReference>
<evidence type="ECO:0000313" key="7">
    <source>
        <dbReference type="Proteomes" id="UP000319148"/>
    </source>
</evidence>
<dbReference type="GO" id="GO:0009102">
    <property type="term" value="P:biotin biosynthetic process"/>
    <property type="evidence" value="ECO:0007669"/>
    <property type="project" value="TreeGrafter"/>
</dbReference>
<dbReference type="PANTHER" id="PTHR42684:SF3">
    <property type="entry name" value="ADENOSYLMETHIONINE-8-AMINO-7-OXONONANOATE AMINOTRANSFERASE"/>
    <property type="match status" value="1"/>
</dbReference>
<protein>
    <submittedName>
        <fullName evidence="6">Aminotransferase class III-fold pyridoxal phosphate-dependent enzyme</fullName>
    </submittedName>
</protein>
<dbReference type="GO" id="GO:0004015">
    <property type="term" value="F:adenosylmethionine-8-amino-7-oxononanoate transaminase activity"/>
    <property type="evidence" value="ECO:0007669"/>
    <property type="project" value="TreeGrafter"/>
</dbReference>
<dbReference type="Proteomes" id="UP000319148">
    <property type="component" value="Unassembled WGS sequence"/>
</dbReference>
<dbReference type="FunFam" id="3.40.640.10:FF:000014">
    <property type="entry name" value="Adenosylmethionine-8-amino-7-oxononanoate aminotransferase, probable"/>
    <property type="match status" value="1"/>
</dbReference>
<organism evidence="6 7">
    <name type="scientific">Emcibacter nanhaiensis</name>
    <dbReference type="NCBI Taxonomy" id="1505037"/>
    <lineage>
        <taxon>Bacteria</taxon>
        <taxon>Pseudomonadati</taxon>
        <taxon>Pseudomonadota</taxon>
        <taxon>Alphaproteobacteria</taxon>
        <taxon>Emcibacterales</taxon>
        <taxon>Emcibacteraceae</taxon>
        <taxon>Emcibacter</taxon>
    </lineage>
</organism>
<accession>A0A501PQ83</accession>
<dbReference type="PIRSF" id="PIRSF000521">
    <property type="entry name" value="Transaminase_4ab_Lys_Orn"/>
    <property type="match status" value="1"/>
</dbReference>
<keyword evidence="2 6" id="KW-0032">Aminotransferase</keyword>
<dbReference type="InterPro" id="IPR015422">
    <property type="entry name" value="PyrdxlP-dep_Trfase_small"/>
</dbReference>
<dbReference type="EMBL" id="VFIY01000004">
    <property type="protein sequence ID" value="TPD62690.1"/>
    <property type="molecule type" value="Genomic_DNA"/>
</dbReference>
<evidence type="ECO:0000313" key="6">
    <source>
        <dbReference type="EMBL" id="TPD62690.1"/>
    </source>
</evidence>
<dbReference type="SUPFAM" id="SSF53383">
    <property type="entry name" value="PLP-dependent transferases"/>
    <property type="match status" value="1"/>
</dbReference>
<evidence type="ECO:0000256" key="4">
    <source>
        <dbReference type="ARBA" id="ARBA00022898"/>
    </source>
</evidence>
<comment type="caution">
    <text evidence="6">The sequence shown here is derived from an EMBL/GenBank/DDBJ whole genome shotgun (WGS) entry which is preliminary data.</text>
</comment>
<dbReference type="NCBIfam" id="NF004767">
    <property type="entry name" value="PRK06105.1"/>
    <property type="match status" value="1"/>
</dbReference>
<comment type="similarity">
    <text evidence="1 5">Belongs to the class-III pyridoxal-phosphate-dependent aminotransferase family.</text>
</comment>
<dbReference type="CDD" id="cd00610">
    <property type="entry name" value="OAT_like"/>
    <property type="match status" value="1"/>
</dbReference>
<gene>
    <name evidence="6" type="ORF">FIV46_01025</name>
</gene>
<dbReference type="Gene3D" id="3.90.1150.10">
    <property type="entry name" value="Aspartate Aminotransferase, domain 1"/>
    <property type="match status" value="1"/>
</dbReference>
<proteinExistence type="inferred from homology"/>
<keyword evidence="4 5" id="KW-0663">Pyridoxal phosphate</keyword>
<dbReference type="PANTHER" id="PTHR42684">
    <property type="entry name" value="ADENOSYLMETHIONINE-8-AMINO-7-OXONONANOATE AMINOTRANSFERASE"/>
    <property type="match status" value="1"/>
</dbReference>
<sequence>MSQKSLHNHYPIVPPTSNFKLMEENGPQIMARGKGVYQWDDKGKQYLEGMAGLWCTSLGYGNGEIAETAAEAMRTMGFAHMFSGKSHEAGIRLAEKLEQMLPMDDSRIFFGVSGSDANDTQVKLMRYYFNAIGRPDKKKIISRHLAYHGVTLASGSLTGIPVNHALFDLPLDGFLHTDSPFYFRDAMDEETEEDFTNRILENLDELIQREGPDTIAAFIAEPIMGAGGVILPPEGYFPKLRALLDKYDIFLIDDEVICGFGRTGNAFGCETFDFRPDTMSMAKALTSAYMPLSAVAIPESMYQAMIDATAEHGVFGHGFTYSGHPVSCAVALKVLEIYERDNVFAYAAKMGSYLQQKLQHFSDHPLVGEVRGTGMIAGLHLAKDKETKSFFDPAGTAGAKVIAACVDNGLILRNLGDVIAICPPLVISEAEIDELVDKLGKSLDGALEDLKRQGSL</sequence>
<dbReference type="Gene3D" id="3.40.640.10">
    <property type="entry name" value="Type I PLP-dependent aspartate aminotransferase-like (Major domain)"/>
    <property type="match status" value="1"/>
</dbReference>
<evidence type="ECO:0000256" key="2">
    <source>
        <dbReference type="ARBA" id="ARBA00022576"/>
    </source>
</evidence>
<dbReference type="RefSeq" id="WP_139937940.1">
    <property type="nucleotide sequence ID" value="NZ_JBHSYP010000022.1"/>
</dbReference>